<comment type="caution">
    <text evidence="3">The sequence shown here is derived from an EMBL/GenBank/DDBJ whole genome shotgun (WGS) entry which is preliminary data.</text>
</comment>
<dbReference type="AlphaFoldDB" id="A0A843UVH5"/>
<dbReference type="InterPro" id="IPR001611">
    <property type="entry name" value="Leu-rich_rpt"/>
</dbReference>
<dbReference type="PANTHER" id="PTHR48059">
    <property type="entry name" value="POLYGALACTURONASE INHIBITOR 1"/>
    <property type="match status" value="1"/>
</dbReference>
<dbReference type="PANTHER" id="PTHR48059:SF30">
    <property type="entry name" value="OS06G0587000 PROTEIN"/>
    <property type="match status" value="1"/>
</dbReference>
<keyword evidence="4" id="KW-1185">Reference proteome</keyword>
<dbReference type="Gene3D" id="3.80.10.10">
    <property type="entry name" value="Ribonuclease Inhibitor"/>
    <property type="match status" value="1"/>
</dbReference>
<dbReference type="OrthoDB" id="1939111at2759"/>
<feature type="region of interest" description="Disordered" evidence="2">
    <location>
        <begin position="76"/>
        <end position="123"/>
    </location>
</feature>
<gene>
    <name evidence="3" type="ORF">Taro_020090</name>
</gene>
<feature type="region of interest" description="Disordered" evidence="2">
    <location>
        <begin position="1"/>
        <end position="54"/>
    </location>
</feature>
<evidence type="ECO:0000256" key="2">
    <source>
        <dbReference type="SAM" id="MobiDB-lite"/>
    </source>
</evidence>
<dbReference type="EMBL" id="NMUH01000985">
    <property type="protein sequence ID" value="MQL87528.1"/>
    <property type="molecule type" value="Genomic_DNA"/>
</dbReference>
<comment type="subcellular location">
    <subcellularLocation>
        <location evidence="1">Cell envelope</location>
    </subcellularLocation>
</comment>
<reference evidence="3" key="1">
    <citation type="submission" date="2017-07" db="EMBL/GenBank/DDBJ databases">
        <title>Taro Niue Genome Assembly and Annotation.</title>
        <authorList>
            <person name="Atibalentja N."/>
            <person name="Keating K."/>
            <person name="Fields C.J."/>
        </authorList>
    </citation>
    <scope>NUCLEOTIDE SEQUENCE</scope>
    <source>
        <strain evidence="3">Niue_2</strain>
        <tissue evidence="3">Leaf</tissue>
    </source>
</reference>
<evidence type="ECO:0000313" key="3">
    <source>
        <dbReference type="EMBL" id="MQL87528.1"/>
    </source>
</evidence>
<organism evidence="3 4">
    <name type="scientific">Colocasia esculenta</name>
    <name type="common">Wild taro</name>
    <name type="synonym">Arum esculentum</name>
    <dbReference type="NCBI Taxonomy" id="4460"/>
    <lineage>
        <taxon>Eukaryota</taxon>
        <taxon>Viridiplantae</taxon>
        <taxon>Streptophyta</taxon>
        <taxon>Embryophyta</taxon>
        <taxon>Tracheophyta</taxon>
        <taxon>Spermatophyta</taxon>
        <taxon>Magnoliopsida</taxon>
        <taxon>Liliopsida</taxon>
        <taxon>Araceae</taxon>
        <taxon>Aroideae</taxon>
        <taxon>Colocasieae</taxon>
        <taxon>Colocasia</taxon>
    </lineage>
</organism>
<protein>
    <submittedName>
        <fullName evidence="3">Uncharacterized protein</fullName>
    </submittedName>
</protein>
<proteinExistence type="predicted"/>
<name>A0A843UVH5_COLES</name>
<accession>A0A843UVH5</accession>
<dbReference type="InterPro" id="IPR032675">
    <property type="entry name" value="LRR_dom_sf"/>
</dbReference>
<feature type="compositionally biased region" description="Low complexity" evidence="2">
    <location>
        <begin position="39"/>
        <end position="54"/>
    </location>
</feature>
<dbReference type="InterPro" id="IPR051848">
    <property type="entry name" value="PGIP"/>
</dbReference>
<dbReference type="Pfam" id="PF00560">
    <property type="entry name" value="LRR_1"/>
    <property type="match status" value="1"/>
</dbReference>
<dbReference type="SUPFAM" id="SSF52058">
    <property type="entry name" value="L domain-like"/>
    <property type="match status" value="1"/>
</dbReference>
<evidence type="ECO:0000313" key="4">
    <source>
        <dbReference type="Proteomes" id="UP000652761"/>
    </source>
</evidence>
<feature type="compositionally biased region" description="Low complexity" evidence="2">
    <location>
        <begin position="10"/>
        <end position="21"/>
    </location>
</feature>
<evidence type="ECO:0000256" key="1">
    <source>
        <dbReference type="ARBA" id="ARBA00004196"/>
    </source>
</evidence>
<sequence>MYTDKRSVGAPALRPLPSPRARAVEPPRPRWSLPSVQHSWTTSSSSSSVSSTSSKTSRDFRLLSWLRRLDVLVLQSPPNRPNLKSLRPRTPPASSPTILGSPSAAGPRVPGGGDSSRGGWRAATAPTTHRLCAAAPASRRAVGASSSHPRPHLAWRITGSIPPSLGKLPKLQAIFLDRNLLTGTIPESIGLLHHPDGLYIRLSHNNLTGPVPQSFKGSNISQIDLSRNQLTGDPSVVRALNIIQNCWDSFSSDWGSTNILRGTLQNFQGPKLEILIRLASGLFQHGRADECDLWKLTEFNSDS</sequence>
<dbReference type="Proteomes" id="UP000652761">
    <property type="component" value="Unassembled WGS sequence"/>
</dbReference>